<proteinExistence type="inferred from homology"/>
<keyword evidence="13" id="KW-0282">Flagellum</keyword>
<organism evidence="13 14">
    <name type="scientific">Oceanicella actignis</name>
    <dbReference type="NCBI Taxonomy" id="1189325"/>
    <lineage>
        <taxon>Bacteria</taxon>
        <taxon>Pseudomonadati</taxon>
        <taxon>Pseudomonadota</taxon>
        <taxon>Alphaproteobacteria</taxon>
        <taxon>Rhodobacterales</taxon>
        <taxon>Paracoccaceae</taxon>
        <taxon>Oceanicella</taxon>
    </lineage>
</organism>
<protein>
    <recommendedName>
        <fullName evidence="10">Flagellar protein FliL</fullName>
    </recommendedName>
</protein>
<dbReference type="GO" id="GO:0009425">
    <property type="term" value="C:bacterial-type flagellum basal body"/>
    <property type="evidence" value="ECO:0007669"/>
    <property type="project" value="InterPro"/>
</dbReference>
<accession>A0A1M7T645</accession>
<sequence>MKKLLPILLAVIGLVGGAVAGAMLRPPPAEDHAKAEAHGGADPAHAEGAAHDEHAAPDEEEEQHDPEKTYEFAKLDKQFIVPIVRNEEIAALAILSLTLEMEPGTSGAVSEREPKLRDELLQALFLHAQSGGFDGDFTSPQVMKDLRGALKKAARKVMGPAVHDVLLTEFVRQDL</sequence>
<evidence type="ECO:0000256" key="11">
    <source>
        <dbReference type="SAM" id="MobiDB-lite"/>
    </source>
</evidence>
<dbReference type="EMBL" id="FRDL01000004">
    <property type="protein sequence ID" value="SHN66214.1"/>
    <property type="molecule type" value="Genomic_DNA"/>
</dbReference>
<name>A0A1M7T645_9RHOB</name>
<evidence type="ECO:0000256" key="6">
    <source>
        <dbReference type="ARBA" id="ARBA00022692"/>
    </source>
</evidence>
<gene>
    <name evidence="13" type="ORF">SAMN05216200_104226</name>
</gene>
<dbReference type="Proteomes" id="UP000184066">
    <property type="component" value="Unassembled WGS sequence"/>
</dbReference>
<dbReference type="OrthoDB" id="7864548at2"/>
<comment type="function">
    <text evidence="1 10">Controls the rotational direction of flagella during chemotaxis.</text>
</comment>
<evidence type="ECO:0000256" key="8">
    <source>
        <dbReference type="ARBA" id="ARBA00022989"/>
    </source>
</evidence>
<keyword evidence="13" id="KW-0969">Cilium</keyword>
<dbReference type="GO" id="GO:0071973">
    <property type="term" value="P:bacterial-type flagellum-dependent cell motility"/>
    <property type="evidence" value="ECO:0007669"/>
    <property type="project" value="InterPro"/>
</dbReference>
<comment type="similarity">
    <text evidence="3 10">Belongs to the FliL family.</text>
</comment>
<keyword evidence="14" id="KW-1185">Reference proteome</keyword>
<evidence type="ECO:0000313" key="13">
    <source>
        <dbReference type="EMBL" id="SHN66214.1"/>
    </source>
</evidence>
<evidence type="ECO:0000256" key="3">
    <source>
        <dbReference type="ARBA" id="ARBA00008281"/>
    </source>
</evidence>
<evidence type="ECO:0000256" key="4">
    <source>
        <dbReference type="ARBA" id="ARBA00022475"/>
    </source>
</evidence>
<feature type="compositionally biased region" description="Basic and acidic residues" evidence="11">
    <location>
        <begin position="28"/>
        <end position="57"/>
    </location>
</feature>
<dbReference type="Pfam" id="PF03748">
    <property type="entry name" value="FliL"/>
    <property type="match status" value="1"/>
</dbReference>
<feature type="region of interest" description="Disordered" evidence="11">
    <location>
        <begin position="27"/>
        <end position="67"/>
    </location>
</feature>
<evidence type="ECO:0000256" key="1">
    <source>
        <dbReference type="ARBA" id="ARBA00002254"/>
    </source>
</evidence>
<keyword evidence="12" id="KW-0732">Signal</keyword>
<evidence type="ECO:0000256" key="7">
    <source>
        <dbReference type="ARBA" id="ARBA00022779"/>
    </source>
</evidence>
<comment type="subcellular location">
    <subcellularLocation>
        <location evidence="10">Cell inner membrane</location>
    </subcellularLocation>
    <subcellularLocation>
        <location evidence="2">Cell membrane</location>
        <topology evidence="2">Single-pass membrane protein</topology>
    </subcellularLocation>
</comment>
<evidence type="ECO:0000256" key="5">
    <source>
        <dbReference type="ARBA" id="ARBA00022500"/>
    </source>
</evidence>
<keyword evidence="4" id="KW-1003">Cell membrane</keyword>
<evidence type="ECO:0000256" key="2">
    <source>
        <dbReference type="ARBA" id="ARBA00004162"/>
    </source>
</evidence>
<keyword evidence="6" id="KW-0812">Transmembrane</keyword>
<dbReference type="RefSeq" id="WP_072747176.1">
    <property type="nucleotide sequence ID" value="NZ_FOHL01000004.1"/>
</dbReference>
<keyword evidence="9 10" id="KW-0472">Membrane</keyword>
<dbReference type="GO" id="GO:0006935">
    <property type="term" value="P:chemotaxis"/>
    <property type="evidence" value="ECO:0007669"/>
    <property type="project" value="UniProtKB-KW"/>
</dbReference>
<evidence type="ECO:0000256" key="10">
    <source>
        <dbReference type="RuleBase" id="RU364125"/>
    </source>
</evidence>
<reference evidence="13 14" key="1">
    <citation type="submission" date="2016-12" db="EMBL/GenBank/DDBJ databases">
        <authorList>
            <person name="Song W.-J."/>
            <person name="Kurnit D.M."/>
        </authorList>
    </citation>
    <scope>NUCLEOTIDE SEQUENCE [LARGE SCALE GENOMIC DNA]</scope>
    <source>
        <strain evidence="13 14">CGMCC 1.10808</strain>
    </source>
</reference>
<dbReference type="AlphaFoldDB" id="A0A1M7T645"/>
<keyword evidence="7 10" id="KW-0283">Flagellar rotation</keyword>
<dbReference type="GO" id="GO:0005886">
    <property type="term" value="C:plasma membrane"/>
    <property type="evidence" value="ECO:0007669"/>
    <property type="project" value="UniProtKB-SubCell"/>
</dbReference>
<keyword evidence="13" id="KW-0966">Cell projection</keyword>
<dbReference type="STRING" id="1189325.SAMN04488119_104226"/>
<evidence type="ECO:0000313" key="14">
    <source>
        <dbReference type="Proteomes" id="UP000184066"/>
    </source>
</evidence>
<keyword evidence="10" id="KW-0997">Cell inner membrane</keyword>
<evidence type="ECO:0000256" key="12">
    <source>
        <dbReference type="SAM" id="SignalP"/>
    </source>
</evidence>
<feature type="signal peptide" evidence="12">
    <location>
        <begin position="1"/>
        <end position="20"/>
    </location>
</feature>
<evidence type="ECO:0000256" key="9">
    <source>
        <dbReference type="ARBA" id="ARBA00023136"/>
    </source>
</evidence>
<feature type="chain" id="PRO_5009929368" description="Flagellar protein FliL" evidence="12">
    <location>
        <begin position="21"/>
        <end position="175"/>
    </location>
</feature>
<keyword evidence="5 10" id="KW-0145">Chemotaxis</keyword>
<keyword evidence="8" id="KW-1133">Transmembrane helix</keyword>
<dbReference type="InterPro" id="IPR005503">
    <property type="entry name" value="FliL"/>
</dbReference>